<dbReference type="PANTHER" id="PTHR47470:SF1">
    <property type="entry name" value="FAD-DEPENDENT OXIDOREDUCTASE 2 FAD BINDING DOMAIN-CONTAINING PROTEIN"/>
    <property type="match status" value="1"/>
</dbReference>
<dbReference type="InterPro" id="IPR052542">
    <property type="entry name" value="Cholesterol_Oxidase"/>
</dbReference>
<dbReference type="Gene3D" id="3.40.50.1820">
    <property type="entry name" value="alpha/beta hydrolase"/>
    <property type="match status" value="1"/>
</dbReference>
<organism evidence="6 7">
    <name type="scientific">Candidatus Protofrankia datiscae</name>
    <dbReference type="NCBI Taxonomy" id="2716812"/>
    <lineage>
        <taxon>Bacteria</taxon>
        <taxon>Bacillati</taxon>
        <taxon>Actinomycetota</taxon>
        <taxon>Actinomycetes</taxon>
        <taxon>Frankiales</taxon>
        <taxon>Frankiaceae</taxon>
        <taxon>Protofrankia</taxon>
    </lineage>
</organism>
<reference evidence="6 7" key="1">
    <citation type="submission" date="2011-05" db="EMBL/GenBank/DDBJ databases">
        <title>Complete sequence of chromosome of Frankia symbiont of Datisca glomerata.</title>
        <authorList>
            <consortium name="US DOE Joint Genome Institute"/>
            <person name="Lucas S."/>
            <person name="Han J."/>
            <person name="Lapidus A."/>
            <person name="Cheng J.-F."/>
            <person name="Goodwin L."/>
            <person name="Pitluck S."/>
            <person name="Peters L."/>
            <person name="Mikhailova N."/>
            <person name="Chertkov O."/>
            <person name="Teshima H."/>
            <person name="Han C."/>
            <person name="Tapia R."/>
            <person name="Land M."/>
            <person name="Hauser L."/>
            <person name="Kyrpides N."/>
            <person name="Ivanova N."/>
            <person name="Pagani I."/>
            <person name="Berry A."/>
            <person name="Pawlowski K."/>
            <person name="Persson T."/>
            <person name="Vanden Heuvel B."/>
            <person name="Benson D."/>
            <person name="Woyke T."/>
        </authorList>
    </citation>
    <scope>NUCLEOTIDE SEQUENCE [LARGE SCALE GENOMIC DNA]</scope>
    <source>
        <strain evidence="7">4085684</strain>
    </source>
</reference>
<dbReference type="HOGENOM" id="CLU_440753_0_0_11"/>
<evidence type="ECO:0000256" key="1">
    <source>
        <dbReference type="ARBA" id="ARBA00001974"/>
    </source>
</evidence>
<comment type="similarity">
    <text evidence="2">Belongs to the GMC oxidoreductase family.</text>
</comment>
<dbReference type="EMBL" id="CP002801">
    <property type="protein sequence ID" value="AEH10388.1"/>
    <property type="molecule type" value="Genomic_DNA"/>
</dbReference>
<sequence>MSIVSRPEIPSSEPDVASFPSRDLAALRFRERLRGYFSTRVTDDFQAGFARGHSARTSVRIDLTVDFDDADALLRDQSTPGRPSGSVRVPILSSTALTIEDGECVLSEPDPDRVETWHARYRLLLVADDGGRYILEGFKVLHDHPGLDAWSDTTTLNLTLRTDDGRTLGAGRARSAWRGPLRALRLARRVRAPWAIEVRGVTDAGRRREYELAALKLLARHLRRIYGGPLDEARRFPAATAHRPAGPRRRALRLPEPEVRWCGEGGRWHEGAEVGADGWLRLIRYRGGEKGPVLLAAGFAMSTGAFVTDAIRTNLTEFLVEHGYDVWLFDYRASIDLPSSTTQFTIDAIATEDWPTAVAEVRRVTGAADVQAYGHCVGSGSLLMALAAGKLPDVRSVVCAQFPLHLVTSRLNRLKIALRVSELLTAAGLRLVRPARRFTLPNAAVDLALRALPMAPSERCGQALCRWINAIFGCTHRHAQLNQATHEALHGMFGVGNIASLRHLASMMRAGRAVDAAGGDVYTRDPRFLRLPIHLLQGTENYIFLPEGSARTLRWLRDANGPELYSRSILPGYAHLDAVIGQNADRDVYPLILQHLEASAEVLTAPAEVELSR</sequence>
<dbReference type="AlphaFoldDB" id="F8AXN2"/>
<dbReference type="GO" id="GO:0016491">
    <property type="term" value="F:oxidoreductase activity"/>
    <property type="evidence" value="ECO:0007669"/>
    <property type="project" value="UniProtKB-KW"/>
</dbReference>
<gene>
    <name evidence="6" type="ordered locus">FsymDg_3076</name>
</gene>
<dbReference type="SUPFAM" id="SSF53474">
    <property type="entry name" value="alpha/beta-Hydrolases"/>
    <property type="match status" value="1"/>
</dbReference>
<proteinExistence type="inferred from homology"/>
<dbReference type="InterPro" id="IPR029058">
    <property type="entry name" value="AB_hydrolase_fold"/>
</dbReference>
<evidence type="ECO:0000256" key="4">
    <source>
        <dbReference type="ARBA" id="ARBA00022827"/>
    </source>
</evidence>
<evidence type="ECO:0000256" key="2">
    <source>
        <dbReference type="ARBA" id="ARBA00010790"/>
    </source>
</evidence>
<dbReference type="PANTHER" id="PTHR47470">
    <property type="entry name" value="CHOLESTEROL OXIDASE"/>
    <property type="match status" value="1"/>
</dbReference>
<evidence type="ECO:0000256" key="3">
    <source>
        <dbReference type="ARBA" id="ARBA00022630"/>
    </source>
</evidence>
<keyword evidence="4" id="KW-0274">FAD</keyword>
<evidence type="ECO:0000313" key="7">
    <source>
        <dbReference type="Proteomes" id="UP000001549"/>
    </source>
</evidence>
<accession>F8AXN2</accession>
<evidence type="ECO:0000256" key="5">
    <source>
        <dbReference type="ARBA" id="ARBA00023002"/>
    </source>
</evidence>
<comment type="cofactor">
    <cofactor evidence="1">
        <name>FAD</name>
        <dbReference type="ChEBI" id="CHEBI:57692"/>
    </cofactor>
</comment>
<name>F8AXN2_9ACTN</name>
<keyword evidence="7" id="KW-1185">Reference proteome</keyword>
<dbReference type="KEGG" id="fsy:FsymDg_3076"/>
<dbReference type="STRING" id="656024.FsymDg_3076"/>
<dbReference type="eggNOG" id="COG2267">
    <property type="taxonomic scope" value="Bacteria"/>
</dbReference>
<protein>
    <submittedName>
        <fullName evidence="6">Uncharacterized protein</fullName>
    </submittedName>
</protein>
<keyword evidence="3" id="KW-0285">Flavoprotein</keyword>
<keyword evidence="5" id="KW-0560">Oxidoreductase</keyword>
<evidence type="ECO:0000313" key="6">
    <source>
        <dbReference type="EMBL" id="AEH10388.1"/>
    </source>
</evidence>
<dbReference type="Proteomes" id="UP000001549">
    <property type="component" value="Chromosome"/>
</dbReference>